<evidence type="ECO:0000256" key="1">
    <source>
        <dbReference type="ARBA" id="ARBA00022723"/>
    </source>
</evidence>
<reference evidence="6" key="2">
    <citation type="submission" date="2022-01" db="EMBL/GenBank/DDBJ databases">
        <authorList>
            <person name="Yamashiro T."/>
            <person name="Shiraishi A."/>
            <person name="Satake H."/>
            <person name="Nakayama K."/>
        </authorList>
    </citation>
    <scope>NUCLEOTIDE SEQUENCE</scope>
</reference>
<dbReference type="Pfam" id="PF01397">
    <property type="entry name" value="Terpene_synth"/>
    <property type="match status" value="1"/>
</dbReference>
<dbReference type="InterPro" id="IPR036965">
    <property type="entry name" value="Terpene_synth_N_sf"/>
</dbReference>
<evidence type="ECO:0000259" key="5">
    <source>
        <dbReference type="Pfam" id="PF03936"/>
    </source>
</evidence>
<dbReference type="Gene3D" id="1.50.10.130">
    <property type="entry name" value="Terpene synthase, N-terminal domain"/>
    <property type="match status" value="1"/>
</dbReference>
<feature type="domain" description="Terpene synthase N-terminal" evidence="4">
    <location>
        <begin position="27"/>
        <end position="87"/>
    </location>
</feature>
<reference evidence="6" key="1">
    <citation type="journal article" date="2022" name="Int. J. Mol. Sci.">
        <title>Draft Genome of Tanacetum Coccineum: Genomic Comparison of Closely Related Tanacetum-Family Plants.</title>
        <authorList>
            <person name="Yamashiro T."/>
            <person name="Shiraishi A."/>
            <person name="Nakayama K."/>
            <person name="Satake H."/>
        </authorList>
    </citation>
    <scope>NUCLEOTIDE SEQUENCE</scope>
</reference>
<sequence length="205" mass="23777">MSINHGDVPDLKVMSPQVDAKQRIDQLKAKTKMTLKLVDTIQRLKSGYYFQEDTSEILEKLKQSLPDDDDLHIAALCFRLVRQNGIPADSVLLELAKLDYNHVQSLFRRELVEVARWWNHLGVARKFSFVRDRHVECFLWTVGVLPEPKYSATRIEMAKTTSILLLLDDIYIYMVMVILHLALSSFMLIIIQSLTVSFLFYSIFL</sequence>
<accession>A0ABQ5CGK6</accession>
<organism evidence="6 7">
    <name type="scientific">Tanacetum coccineum</name>
    <dbReference type="NCBI Taxonomy" id="301880"/>
    <lineage>
        <taxon>Eukaryota</taxon>
        <taxon>Viridiplantae</taxon>
        <taxon>Streptophyta</taxon>
        <taxon>Embryophyta</taxon>
        <taxon>Tracheophyta</taxon>
        <taxon>Spermatophyta</taxon>
        <taxon>Magnoliopsida</taxon>
        <taxon>eudicotyledons</taxon>
        <taxon>Gunneridae</taxon>
        <taxon>Pentapetalae</taxon>
        <taxon>asterids</taxon>
        <taxon>campanulids</taxon>
        <taxon>Asterales</taxon>
        <taxon>Asteraceae</taxon>
        <taxon>Asteroideae</taxon>
        <taxon>Anthemideae</taxon>
        <taxon>Anthemidinae</taxon>
        <taxon>Tanacetum</taxon>
    </lineage>
</organism>
<keyword evidence="3" id="KW-1133">Transmembrane helix</keyword>
<dbReference type="PANTHER" id="PTHR31225:SF137">
    <property type="entry name" value="TERPENE SYNTHASE 11-RELATED"/>
    <property type="match status" value="1"/>
</dbReference>
<keyword evidence="1" id="KW-0479">Metal-binding</keyword>
<evidence type="ECO:0000313" key="7">
    <source>
        <dbReference type="Proteomes" id="UP001151760"/>
    </source>
</evidence>
<dbReference type="PANTHER" id="PTHR31225">
    <property type="entry name" value="OS04G0344100 PROTEIN-RELATED"/>
    <property type="match status" value="1"/>
</dbReference>
<keyword evidence="3" id="KW-0472">Membrane</keyword>
<dbReference type="SUPFAM" id="SSF48576">
    <property type="entry name" value="Terpenoid synthases"/>
    <property type="match status" value="1"/>
</dbReference>
<dbReference type="InterPro" id="IPR005630">
    <property type="entry name" value="Terpene_synthase_metal-bd"/>
</dbReference>
<dbReference type="InterPro" id="IPR001906">
    <property type="entry name" value="Terpene_synth_N"/>
</dbReference>
<feature type="domain" description="Terpene synthase metal-binding" evidence="5">
    <location>
        <begin position="120"/>
        <end position="171"/>
    </location>
</feature>
<keyword evidence="7" id="KW-1185">Reference proteome</keyword>
<name>A0ABQ5CGK6_9ASTR</name>
<evidence type="ECO:0000313" key="6">
    <source>
        <dbReference type="EMBL" id="GJT25774.1"/>
    </source>
</evidence>
<dbReference type="SUPFAM" id="SSF48239">
    <property type="entry name" value="Terpenoid cyclases/Protein prenyltransferases"/>
    <property type="match status" value="1"/>
</dbReference>
<feature type="transmembrane region" description="Helical" evidence="3">
    <location>
        <begin position="171"/>
        <end position="204"/>
    </location>
</feature>
<comment type="caution">
    <text evidence="6">The sequence shown here is derived from an EMBL/GenBank/DDBJ whole genome shotgun (WGS) entry which is preliminary data.</text>
</comment>
<dbReference type="EMBL" id="BQNB010014238">
    <property type="protein sequence ID" value="GJT25774.1"/>
    <property type="molecule type" value="Genomic_DNA"/>
</dbReference>
<dbReference type="InterPro" id="IPR050148">
    <property type="entry name" value="Terpene_synthase-like"/>
</dbReference>
<proteinExistence type="predicted"/>
<dbReference type="Pfam" id="PF03936">
    <property type="entry name" value="Terpene_synth_C"/>
    <property type="match status" value="1"/>
</dbReference>
<dbReference type="InterPro" id="IPR008930">
    <property type="entry name" value="Terpenoid_cyclase/PrenylTrfase"/>
</dbReference>
<keyword evidence="3" id="KW-0812">Transmembrane</keyword>
<protein>
    <submittedName>
        <fullName evidence="6">Probable terpene synthase 11</fullName>
    </submittedName>
</protein>
<dbReference type="Proteomes" id="UP001151760">
    <property type="component" value="Unassembled WGS sequence"/>
</dbReference>
<evidence type="ECO:0000256" key="2">
    <source>
        <dbReference type="ARBA" id="ARBA00022842"/>
    </source>
</evidence>
<dbReference type="InterPro" id="IPR008949">
    <property type="entry name" value="Isoprenoid_synthase_dom_sf"/>
</dbReference>
<gene>
    <name evidence="6" type="ORF">Tco_0895711</name>
</gene>
<keyword evidence="2" id="KW-0460">Magnesium</keyword>
<evidence type="ECO:0000259" key="4">
    <source>
        <dbReference type="Pfam" id="PF01397"/>
    </source>
</evidence>
<dbReference type="Gene3D" id="1.10.600.10">
    <property type="entry name" value="Farnesyl Diphosphate Synthase"/>
    <property type="match status" value="1"/>
</dbReference>
<evidence type="ECO:0000256" key="3">
    <source>
        <dbReference type="SAM" id="Phobius"/>
    </source>
</evidence>